<dbReference type="SUPFAM" id="SSF56112">
    <property type="entry name" value="Protein kinase-like (PK-like)"/>
    <property type="match status" value="1"/>
</dbReference>
<evidence type="ECO:0000256" key="6">
    <source>
        <dbReference type="SAM" id="Phobius"/>
    </source>
</evidence>
<evidence type="ECO:0000256" key="3">
    <source>
        <dbReference type="ARBA" id="ARBA00022692"/>
    </source>
</evidence>
<keyword evidence="8" id="KW-1185">Reference proteome</keyword>
<dbReference type="Proteomes" id="UP000198287">
    <property type="component" value="Unassembled WGS sequence"/>
</dbReference>
<keyword evidence="3 6" id="KW-0812">Transmembrane</keyword>
<dbReference type="OrthoDB" id="1405469at2759"/>
<evidence type="ECO:0000313" key="7">
    <source>
        <dbReference type="EMBL" id="OXA37743.1"/>
    </source>
</evidence>
<evidence type="ECO:0000256" key="2">
    <source>
        <dbReference type="ARBA" id="ARBA00022475"/>
    </source>
</evidence>
<sequence length="819" mass="93107">MGKTVRPLSKLETKSILPSLLTKQLLPLFVILRITGRCPLEYNTFGNYTDYSFSRKCLKSLWTPLVSAIASLFIMAIGLLQFGALGYQYFPTGGIWPVVANGNATWIGTTKSPRLALTLGLLSSAEIVSILHIAMEYFISWWTTPQLVKYLNDWNPTQGSFSEQKYGNVDITKFRNIFSTAYFIGTVPLFSVLVLISDIRFVLDFPIYVVLHQLYCLISTGAYVLDDIKVVLLLKCVEGCFSEIRKQIQSTSFSDKVQLRNLQGLLVMVRSRAESCGRYLTISQILSILFSIYYTSATLYICVTLSWSPKYFVVLGQMSFFSLWSLCRVVIKIWAATDVTEEDKKIAKIIKDKELLMVEDDLNRELQSIYTLLTTCPTEISLNNYVTLNNSLILGIFGQAGCGGRKWGHGIKPLQGFGRLIGHYHISKGDPNLVVSGRGPLLLSDKVLLDNVTVFIYALDIRVNQVQMNFYKNGVSTPYDLLKHVIQQWLKKGGVLLRGATSHALIDVLNQNRFMRSAVQLAKTVAVLSQDVPCPDMKIGIQSDWRFREPLQNVSYCHTHWRDFDFAVGIVFLHSIATHLPASKIFEMALEIDPFLEKTVKEFSNNELRYKKIRGTLLKGFTQAYAAQLKANLGVTLISNEDILVKSHDSSRMDFFELGYLKQRLFKRREPLSPGKQIERLQRLEKWKSHKVISFLSAGSFGFVFKIAKDKTSPPTAVKLVLDETHRTKLDESDELKRTNCELQAMKTLRGHKNVVQLINSDVLFPSGGMSKCSDRFVSFRILKETETKRKREFGNGNETVELFWKRKRNETKRKRNGN</sequence>
<feature type="transmembrane region" description="Helical" evidence="6">
    <location>
        <begin position="285"/>
        <end position="307"/>
    </location>
</feature>
<feature type="transmembrane region" description="Helical" evidence="6">
    <location>
        <begin position="61"/>
        <end position="82"/>
    </location>
</feature>
<accession>A0A226CXS0</accession>
<protein>
    <submittedName>
        <fullName evidence="7">Bile pigment transporter 1</fullName>
    </submittedName>
</protein>
<organism evidence="7 8">
    <name type="scientific">Folsomia candida</name>
    <name type="common">Springtail</name>
    <dbReference type="NCBI Taxonomy" id="158441"/>
    <lineage>
        <taxon>Eukaryota</taxon>
        <taxon>Metazoa</taxon>
        <taxon>Ecdysozoa</taxon>
        <taxon>Arthropoda</taxon>
        <taxon>Hexapoda</taxon>
        <taxon>Collembola</taxon>
        <taxon>Entomobryomorpha</taxon>
        <taxon>Isotomoidea</taxon>
        <taxon>Isotomidae</taxon>
        <taxon>Proisotominae</taxon>
        <taxon>Folsomia</taxon>
    </lineage>
</organism>
<feature type="transmembrane region" description="Helical" evidence="6">
    <location>
        <begin position="181"/>
        <end position="199"/>
    </location>
</feature>
<dbReference type="GO" id="GO:0005886">
    <property type="term" value="C:plasma membrane"/>
    <property type="evidence" value="ECO:0007669"/>
    <property type="project" value="UniProtKB-SubCell"/>
</dbReference>
<comment type="caution">
    <text evidence="7">The sequence shown here is derived from an EMBL/GenBank/DDBJ whole genome shotgun (WGS) entry which is preliminary data.</text>
</comment>
<comment type="subcellular location">
    <subcellularLocation>
        <location evidence="1">Cell membrane</location>
        <topology evidence="1">Multi-pass membrane protein</topology>
    </subcellularLocation>
</comment>
<proteinExistence type="predicted"/>
<dbReference type="InterPro" id="IPR011009">
    <property type="entry name" value="Kinase-like_dom_sf"/>
</dbReference>
<name>A0A226CXS0_FOLCA</name>
<dbReference type="AlphaFoldDB" id="A0A226CXS0"/>
<dbReference type="Pfam" id="PF08395">
    <property type="entry name" value="7tm_7"/>
    <property type="match status" value="1"/>
</dbReference>
<evidence type="ECO:0000256" key="4">
    <source>
        <dbReference type="ARBA" id="ARBA00022989"/>
    </source>
</evidence>
<dbReference type="GO" id="GO:0050909">
    <property type="term" value="P:sensory perception of taste"/>
    <property type="evidence" value="ECO:0007669"/>
    <property type="project" value="InterPro"/>
</dbReference>
<evidence type="ECO:0000256" key="5">
    <source>
        <dbReference type="ARBA" id="ARBA00023136"/>
    </source>
</evidence>
<evidence type="ECO:0000313" key="8">
    <source>
        <dbReference type="Proteomes" id="UP000198287"/>
    </source>
</evidence>
<keyword evidence="5 6" id="KW-0472">Membrane</keyword>
<keyword evidence="2" id="KW-1003">Cell membrane</keyword>
<dbReference type="EMBL" id="LNIX01000053">
    <property type="protein sequence ID" value="OXA37743.1"/>
    <property type="molecule type" value="Genomic_DNA"/>
</dbReference>
<feature type="transmembrane region" description="Helical" evidence="6">
    <location>
        <begin position="205"/>
        <end position="225"/>
    </location>
</feature>
<reference evidence="7 8" key="1">
    <citation type="submission" date="2015-12" db="EMBL/GenBank/DDBJ databases">
        <title>The genome of Folsomia candida.</title>
        <authorList>
            <person name="Faddeeva A."/>
            <person name="Derks M.F."/>
            <person name="Anvar Y."/>
            <person name="Smit S."/>
            <person name="Van Straalen N."/>
            <person name="Roelofs D."/>
        </authorList>
    </citation>
    <scope>NUCLEOTIDE SEQUENCE [LARGE SCALE GENOMIC DNA]</scope>
    <source>
        <strain evidence="7 8">VU population</strain>
        <tissue evidence="7">Whole body</tissue>
    </source>
</reference>
<keyword evidence="4 6" id="KW-1133">Transmembrane helix</keyword>
<dbReference type="Gene3D" id="3.30.200.20">
    <property type="entry name" value="Phosphorylase Kinase, domain 1"/>
    <property type="match status" value="1"/>
</dbReference>
<gene>
    <name evidence="7" type="ORF">Fcan01_27537</name>
</gene>
<evidence type="ECO:0000256" key="1">
    <source>
        <dbReference type="ARBA" id="ARBA00004651"/>
    </source>
</evidence>
<feature type="transmembrane region" description="Helical" evidence="6">
    <location>
        <begin position="115"/>
        <end position="139"/>
    </location>
</feature>
<dbReference type="InterPro" id="IPR013604">
    <property type="entry name" value="7TM_chemorcpt"/>
</dbReference>